<dbReference type="EMBL" id="KZ678142">
    <property type="protein sequence ID" value="PSN62116.1"/>
    <property type="molecule type" value="Genomic_DNA"/>
</dbReference>
<evidence type="ECO:0000313" key="2">
    <source>
        <dbReference type="EMBL" id="PSN62116.1"/>
    </source>
</evidence>
<feature type="compositionally biased region" description="Acidic residues" evidence="1">
    <location>
        <begin position="374"/>
        <end position="390"/>
    </location>
</feature>
<reference evidence="2 3" key="1">
    <citation type="journal article" date="2018" name="Front. Microbiol.">
        <title>Genome-Wide Analysis of Corynespora cassiicola Leaf Fall Disease Putative Effectors.</title>
        <authorList>
            <person name="Lopez D."/>
            <person name="Ribeiro S."/>
            <person name="Label P."/>
            <person name="Fumanal B."/>
            <person name="Venisse J.S."/>
            <person name="Kohler A."/>
            <person name="de Oliveira R.R."/>
            <person name="Labutti K."/>
            <person name="Lipzen A."/>
            <person name="Lail K."/>
            <person name="Bauer D."/>
            <person name="Ohm R.A."/>
            <person name="Barry K.W."/>
            <person name="Spatafora J."/>
            <person name="Grigoriev I.V."/>
            <person name="Martin F.M."/>
            <person name="Pujade-Renaud V."/>
        </authorList>
    </citation>
    <scope>NUCLEOTIDE SEQUENCE [LARGE SCALE GENOMIC DNA]</scope>
    <source>
        <strain evidence="2 3">Philippines</strain>
    </source>
</reference>
<protein>
    <submittedName>
        <fullName evidence="2">Uncharacterized protein</fullName>
    </submittedName>
</protein>
<feature type="region of interest" description="Disordered" evidence="1">
    <location>
        <begin position="349"/>
        <end position="419"/>
    </location>
</feature>
<dbReference type="InterPro" id="IPR006886">
    <property type="entry name" value="RNA_pol_III_Rpc5"/>
</dbReference>
<sequence>MSTADVDMDVDSVPEAAPLSASPLNEAHAMEIDSTDESAAIQRIDINHAAAAGIDEDDELVAEYDIYITPQSDQQVFIMQYPNRAPDQPLTKENGSAPDHVRYKPESGFIELDISLDTKKNIDRVESVRWGESVRKTKSFGQKSYGIAGGFERNMPRTANRAGASSGDALPASQFVVEDDNFDDYVNNFEDANEKGHALNTMIMGGQIQKDDGKGPQHMVGVFRGSELHLTKVDGIVQMRQNFHHIDAIDQMNAVGRRREKEAQEGAKPAEPKAFLPTVKKTGGDTPAEITQAFLRTANQEKWESLTYTDENDELAFETYQDRLFLNDIASAPKLRSRTANAEFLDHISGSKPAKKKPVGKRKESETILASDDSGSEWEISSEDSLEDPPVETSKQEANEAIVDDDADIIYDTVGGDKK</sequence>
<dbReference type="PANTHER" id="PTHR12069:SF0">
    <property type="entry name" value="DNA-DIRECTED RNA POLYMERASE III SUBUNIT RPC5"/>
    <property type="match status" value="1"/>
</dbReference>
<dbReference type="PANTHER" id="PTHR12069">
    <property type="entry name" value="DNA-DIRECTED RNA POLYMERASES III 80 KDA POLYPEPTIDE RNA POLYMERASE III SUBUNIT 5"/>
    <property type="match status" value="1"/>
</dbReference>
<evidence type="ECO:0000313" key="3">
    <source>
        <dbReference type="Proteomes" id="UP000240883"/>
    </source>
</evidence>
<gene>
    <name evidence="2" type="ORF">BS50DRAFT_561190</name>
</gene>
<proteinExistence type="predicted"/>
<dbReference type="GO" id="GO:0005666">
    <property type="term" value="C:RNA polymerase III complex"/>
    <property type="evidence" value="ECO:0007669"/>
    <property type="project" value="TreeGrafter"/>
</dbReference>
<feature type="region of interest" description="Disordered" evidence="1">
    <location>
        <begin position="1"/>
        <end position="25"/>
    </location>
</feature>
<organism evidence="2 3">
    <name type="scientific">Corynespora cassiicola Philippines</name>
    <dbReference type="NCBI Taxonomy" id="1448308"/>
    <lineage>
        <taxon>Eukaryota</taxon>
        <taxon>Fungi</taxon>
        <taxon>Dikarya</taxon>
        <taxon>Ascomycota</taxon>
        <taxon>Pezizomycotina</taxon>
        <taxon>Dothideomycetes</taxon>
        <taxon>Pleosporomycetidae</taxon>
        <taxon>Pleosporales</taxon>
        <taxon>Corynesporascaceae</taxon>
        <taxon>Corynespora</taxon>
    </lineage>
</organism>
<name>A0A2T2NA55_CORCC</name>
<evidence type="ECO:0000256" key="1">
    <source>
        <dbReference type="SAM" id="MobiDB-lite"/>
    </source>
</evidence>
<dbReference type="OrthoDB" id="340681at2759"/>
<dbReference type="AlphaFoldDB" id="A0A2T2NA55"/>
<feature type="compositionally biased region" description="Acidic residues" evidence="1">
    <location>
        <begin position="1"/>
        <end position="12"/>
    </location>
</feature>
<dbReference type="Proteomes" id="UP000240883">
    <property type="component" value="Unassembled WGS sequence"/>
</dbReference>
<accession>A0A2T2NA55</accession>
<keyword evidence="3" id="KW-1185">Reference proteome</keyword>
<dbReference type="GO" id="GO:0042797">
    <property type="term" value="P:tRNA transcription by RNA polymerase III"/>
    <property type="evidence" value="ECO:0007669"/>
    <property type="project" value="TreeGrafter"/>
</dbReference>
<dbReference type="STRING" id="1448308.A0A2T2NA55"/>
<dbReference type="Pfam" id="PF04801">
    <property type="entry name" value="RPC5"/>
    <property type="match status" value="2"/>
</dbReference>